<sequence length="307" mass="34074">MEVVSQSSETLSSKMIPVRTEKESQGWKAELVLGFSDRGDKTVVSHKTQLGPLAIQRPLYPEGDVCHTYLLHPPGGVVGGDELLIQATTLTGAHALVTTPGATKFYRSEGKIARQKQVLNVKAGSCLEWLPQENIFFPTGQVRVDTDIHLETGALFMGWELHCFGRPALNECFSAGKVWGKTQIFVDEKRILTENVQLEGGNKSILNSGLQGFPMMGSFFITATNDNDINMVQDLLQDLAGNQELVLGSILTNNELVIAATQIDQLIVVRALGHWTEPMLEAFTLIWQQIRLQWFDYVPEPPRIWAT</sequence>
<dbReference type="InterPro" id="IPR002669">
    <property type="entry name" value="UreD"/>
</dbReference>
<dbReference type="PANTHER" id="PTHR33643">
    <property type="entry name" value="UREASE ACCESSORY PROTEIN D"/>
    <property type="match status" value="1"/>
</dbReference>
<name>A0A1E5E1S7_9VIBR</name>
<comment type="subunit">
    <text evidence="4">UreD, UreF and UreG form a complex that acts as a GTP-hydrolysis-dependent molecular chaperone, activating the urease apoprotein by helping to assemble the nickel containing metallocenter of UreC. The UreE protein probably delivers the nickel.</text>
</comment>
<gene>
    <name evidence="4" type="primary">ureD</name>
    <name evidence="5" type="ORF">A1QC_10380</name>
</gene>
<organism evidence="5 6">
    <name type="scientific">Vibrio rumoiensis 1S-45</name>
    <dbReference type="NCBI Taxonomy" id="1188252"/>
    <lineage>
        <taxon>Bacteria</taxon>
        <taxon>Pseudomonadati</taxon>
        <taxon>Pseudomonadota</taxon>
        <taxon>Gammaproteobacteria</taxon>
        <taxon>Vibrionales</taxon>
        <taxon>Vibrionaceae</taxon>
        <taxon>Vibrio</taxon>
    </lineage>
</organism>
<comment type="caution">
    <text evidence="5">The sequence shown here is derived from an EMBL/GenBank/DDBJ whole genome shotgun (WGS) entry which is preliminary data.</text>
</comment>
<keyword evidence="6" id="KW-1185">Reference proteome</keyword>
<reference evidence="5 6" key="1">
    <citation type="journal article" date="2012" name="Science">
        <title>Ecological populations of bacteria act as socially cohesive units of antibiotic production and resistance.</title>
        <authorList>
            <person name="Cordero O.X."/>
            <person name="Wildschutte H."/>
            <person name="Kirkup B."/>
            <person name="Proehl S."/>
            <person name="Ngo L."/>
            <person name="Hussain F."/>
            <person name="Le Roux F."/>
            <person name="Mincer T."/>
            <person name="Polz M.F."/>
        </authorList>
    </citation>
    <scope>NUCLEOTIDE SEQUENCE [LARGE SCALE GENOMIC DNA]</scope>
    <source>
        <strain evidence="5 6">1S-45</strain>
    </source>
</reference>
<dbReference type="AlphaFoldDB" id="A0A1E5E1S7"/>
<comment type="subcellular location">
    <subcellularLocation>
        <location evidence="4">Cytoplasm</location>
    </subcellularLocation>
</comment>
<dbReference type="GO" id="GO:0005737">
    <property type="term" value="C:cytoplasm"/>
    <property type="evidence" value="ECO:0007669"/>
    <property type="project" value="UniProtKB-SubCell"/>
</dbReference>
<dbReference type="Proteomes" id="UP000094070">
    <property type="component" value="Unassembled WGS sequence"/>
</dbReference>
<protein>
    <recommendedName>
        <fullName evidence="4">Urease accessory protein UreD</fullName>
    </recommendedName>
</protein>
<dbReference type="Pfam" id="PF01774">
    <property type="entry name" value="UreD"/>
    <property type="match status" value="1"/>
</dbReference>
<comment type="similarity">
    <text evidence="1 4">Belongs to the UreD family.</text>
</comment>
<evidence type="ECO:0000256" key="1">
    <source>
        <dbReference type="ARBA" id="ARBA00007177"/>
    </source>
</evidence>
<proteinExistence type="inferred from homology"/>
<keyword evidence="3 4" id="KW-0143">Chaperone</keyword>
<keyword evidence="2 4" id="KW-0996">Nickel insertion</keyword>
<evidence type="ECO:0000313" key="6">
    <source>
        <dbReference type="Proteomes" id="UP000094070"/>
    </source>
</evidence>
<evidence type="ECO:0000256" key="4">
    <source>
        <dbReference type="HAMAP-Rule" id="MF_01384"/>
    </source>
</evidence>
<dbReference type="PANTHER" id="PTHR33643:SF1">
    <property type="entry name" value="UREASE ACCESSORY PROTEIN D"/>
    <property type="match status" value="1"/>
</dbReference>
<dbReference type="GO" id="GO:0016151">
    <property type="term" value="F:nickel cation binding"/>
    <property type="evidence" value="ECO:0007669"/>
    <property type="project" value="UniProtKB-UniRule"/>
</dbReference>
<dbReference type="HAMAP" id="MF_01384">
    <property type="entry name" value="UreD"/>
    <property type="match status" value="1"/>
</dbReference>
<dbReference type="STRING" id="1188252.A1QC_10380"/>
<dbReference type="OrthoDB" id="9798842at2"/>
<dbReference type="EMBL" id="AJYK02000078">
    <property type="protein sequence ID" value="OEF24299.1"/>
    <property type="molecule type" value="Genomic_DNA"/>
</dbReference>
<comment type="function">
    <text evidence="4">Required for maturation of urease via the functional incorporation of the urease nickel metallocenter.</text>
</comment>
<accession>A0A1E5E1S7</accession>
<keyword evidence="4" id="KW-0963">Cytoplasm</keyword>
<dbReference type="eggNOG" id="COG0829">
    <property type="taxonomic scope" value="Bacteria"/>
</dbReference>
<evidence type="ECO:0000256" key="2">
    <source>
        <dbReference type="ARBA" id="ARBA00022988"/>
    </source>
</evidence>
<evidence type="ECO:0000256" key="3">
    <source>
        <dbReference type="ARBA" id="ARBA00023186"/>
    </source>
</evidence>
<evidence type="ECO:0000313" key="5">
    <source>
        <dbReference type="EMBL" id="OEF24299.1"/>
    </source>
</evidence>